<comment type="caution">
    <text evidence="5">The sequence shown here is derived from an EMBL/GenBank/DDBJ whole genome shotgun (WGS) entry which is preliminary data.</text>
</comment>
<dbReference type="InterPro" id="IPR050204">
    <property type="entry name" value="AraC_XylS_family_regulators"/>
</dbReference>
<organism evidence="5 6">
    <name type="scientific">Rhodococcus artemisiae</name>
    <dbReference type="NCBI Taxonomy" id="714159"/>
    <lineage>
        <taxon>Bacteria</taxon>
        <taxon>Bacillati</taxon>
        <taxon>Actinomycetota</taxon>
        <taxon>Actinomycetes</taxon>
        <taxon>Mycobacteriales</taxon>
        <taxon>Nocardiaceae</taxon>
        <taxon>Rhodococcus</taxon>
    </lineage>
</organism>
<dbReference type="Proteomes" id="UP001336020">
    <property type="component" value="Unassembled WGS sequence"/>
</dbReference>
<dbReference type="Gene3D" id="1.10.10.60">
    <property type="entry name" value="Homeodomain-like"/>
    <property type="match status" value="1"/>
</dbReference>
<evidence type="ECO:0000259" key="4">
    <source>
        <dbReference type="PROSITE" id="PS01124"/>
    </source>
</evidence>
<protein>
    <submittedName>
        <fullName evidence="5">AraC family transcriptional regulator</fullName>
    </submittedName>
</protein>
<dbReference type="PANTHER" id="PTHR46796:SF15">
    <property type="entry name" value="BLL1074 PROTEIN"/>
    <property type="match status" value="1"/>
</dbReference>
<proteinExistence type="predicted"/>
<dbReference type="PANTHER" id="PTHR46796">
    <property type="entry name" value="HTH-TYPE TRANSCRIPTIONAL ACTIVATOR RHAS-RELATED"/>
    <property type="match status" value="1"/>
</dbReference>
<keyword evidence="6" id="KW-1185">Reference proteome</keyword>
<dbReference type="EMBL" id="JAUTXY010000016">
    <property type="protein sequence ID" value="MEE2061178.1"/>
    <property type="molecule type" value="Genomic_DNA"/>
</dbReference>
<evidence type="ECO:0000256" key="3">
    <source>
        <dbReference type="ARBA" id="ARBA00023163"/>
    </source>
</evidence>
<gene>
    <name evidence="5" type="ORF">Q7514_26990</name>
</gene>
<evidence type="ECO:0000313" key="5">
    <source>
        <dbReference type="EMBL" id="MEE2061178.1"/>
    </source>
</evidence>
<dbReference type="SMART" id="SM00342">
    <property type="entry name" value="HTH_ARAC"/>
    <property type="match status" value="1"/>
</dbReference>
<evidence type="ECO:0000313" key="6">
    <source>
        <dbReference type="Proteomes" id="UP001336020"/>
    </source>
</evidence>
<accession>A0ABU7LI06</accession>
<evidence type="ECO:0000256" key="2">
    <source>
        <dbReference type="ARBA" id="ARBA00023125"/>
    </source>
</evidence>
<dbReference type="SUPFAM" id="SSF46689">
    <property type="entry name" value="Homeodomain-like"/>
    <property type="match status" value="1"/>
</dbReference>
<reference evidence="5 6" key="1">
    <citation type="submission" date="2023-07" db="EMBL/GenBank/DDBJ databases">
        <authorList>
            <person name="Girao M."/>
            <person name="Carvalho M.F."/>
        </authorList>
    </citation>
    <scope>NUCLEOTIDE SEQUENCE [LARGE SCALE GENOMIC DNA]</scope>
    <source>
        <strain evidence="5 6">YIM65754</strain>
    </source>
</reference>
<dbReference type="PROSITE" id="PS01124">
    <property type="entry name" value="HTH_ARAC_FAMILY_2"/>
    <property type="match status" value="1"/>
</dbReference>
<dbReference type="RefSeq" id="WP_330136398.1">
    <property type="nucleotide sequence ID" value="NZ_JAUTXY010000016.1"/>
</dbReference>
<evidence type="ECO:0000256" key="1">
    <source>
        <dbReference type="ARBA" id="ARBA00023015"/>
    </source>
</evidence>
<keyword evidence="3" id="KW-0804">Transcription</keyword>
<dbReference type="Pfam" id="PF12833">
    <property type="entry name" value="HTH_18"/>
    <property type="match status" value="1"/>
</dbReference>
<dbReference type="InterPro" id="IPR009057">
    <property type="entry name" value="Homeodomain-like_sf"/>
</dbReference>
<name>A0ABU7LI06_9NOCA</name>
<feature type="domain" description="HTH araC/xylS-type" evidence="4">
    <location>
        <begin position="174"/>
        <end position="273"/>
    </location>
</feature>
<keyword evidence="1" id="KW-0805">Transcription regulation</keyword>
<dbReference type="InterPro" id="IPR018060">
    <property type="entry name" value="HTH_AraC"/>
</dbReference>
<sequence length="284" mass="31104">MIVARSSTVVGISDGARQRPAPLLQPYVRWYEGYRLTGFPPGQHLGLSSPDLTVVLSLDRPVDITRAAAPGQQPGRFTALASGLTTSAVTIAHDGNQHGIQLALTPAGARALLGVPTSALGAWVVELDDVLGPDAQELLERIAATPGWQERFAVLDGVLTRRLLEARDTAQMDARVAHAWQQLVARPGTAVRDVADDLGWSRRYLTARFTAELGITPKESARIARFDRSKAMLRRPAARLSEVAVHCGFYDQAHLAREWREFAGVPPSRWRQDEVFPFVQDFDA</sequence>
<keyword evidence="2" id="KW-0238">DNA-binding</keyword>